<keyword evidence="5 7" id="KW-0472">Membrane</keyword>
<organism evidence="8 9">
    <name type="scientific">Kluyvera cryocrescens</name>
    <name type="common">Kluyvera citrophila</name>
    <dbReference type="NCBI Taxonomy" id="580"/>
    <lineage>
        <taxon>Bacteria</taxon>
        <taxon>Pseudomonadati</taxon>
        <taxon>Pseudomonadota</taxon>
        <taxon>Gammaproteobacteria</taxon>
        <taxon>Enterobacterales</taxon>
        <taxon>Enterobacteriaceae</taxon>
        <taxon>Kluyvera</taxon>
    </lineage>
</organism>
<sequence>MNKSIIIGLLVLFMERGTQIISAIYANHLISRHLTIEQFGVWQYAFTFSNVLMTLSWMCGSESVVPKLTGYSLREKLSYCNVIFFTRIFVSFFATLITLVAAFTVDSEVVKYYLLITSISILVREPLMIGFAKWQSEGKLYYSGAIQIIGCGVRIATLYLIVTAYGVNEKLLAVPWVLEGVLVGLCIYCCSIGKIPSVKSFNYADIKQLLKRSFFIWGGVVAYAIFIKLDRILLKEYLNADIYGIYSAASQLNENTASVTLILIQVIAPLLLYKHNKWSEYNKNLIRLCTAMAGFFILLSISIMPFSQSIFNFVFGHEYEMSAKYYNMLIFLLPLYAIDNMINAANLISKSYYYYSIKWAVIFIFCISVFLILNNTFKNLAIINMYISLSTSLLLSVSISIYWYLTVTKKHMMDNKND</sequence>
<dbReference type="Proteomes" id="UP001276300">
    <property type="component" value="Unassembled WGS sequence"/>
</dbReference>
<feature type="transmembrane region" description="Helical" evidence="7">
    <location>
        <begin position="110"/>
        <end position="132"/>
    </location>
</feature>
<feature type="transmembrane region" description="Helical" evidence="7">
    <location>
        <begin position="173"/>
        <end position="193"/>
    </location>
</feature>
<dbReference type="Pfam" id="PF01943">
    <property type="entry name" value="Polysacc_synt"/>
    <property type="match status" value="1"/>
</dbReference>
<dbReference type="PANTHER" id="PTHR30250">
    <property type="entry name" value="PST FAMILY PREDICTED COLANIC ACID TRANSPORTER"/>
    <property type="match status" value="1"/>
</dbReference>
<proteinExistence type="predicted"/>
<evidence type="ECO:0000313" key="8">
    <source>
        <dbReference type="EMBL" id="MDW3776810.1"/>
    </source>
</evidence>
<dbReference type="PANTHER" id="PTHR30250:SF11">
    <property type="entry name" value="O-ANTIGEN TRANSPORTER-RELATED"/>
    <property type="match status" value="1"/>
</dbReference>
<evidence type="ECO:0000256" key="4">
    <source>
        <dbReference type="ARBA" id="ARBA00022989"/>
    </source>
</evidence>
<dbReference type="GO" id="GO:0005886">
    <property type="term" value="C:plasma membrane"/>
    <property type="evidence" value="ECO:0007669"/>
    <property type="project" value="UniProtKB-SubCell"/>
</dbReference>
<feature type="transmembrane region" description="Helical" evidence="7">
    <location>
        <begin position="144"/>
        <end position="167"/>
    </location>
</feature>
<feature type="transmembrane region" description="Helical" evidence="7">
    <location>
        <begin position="285"/>
        <end position="305"/>
    </location>
</feature>
<feature type="transmembrane region" description="Helical" evidence="7">
    <location>
        <begin position="214"/>
        <end position="234"/>
    </location>
</feature>
<feature type="transmembrane region" description="Helical" evidence="7">
    <location>
        <begin position="352"/>
        <end position="373"/>
    </location>
</feature>
<dbReference type="InterPro" id="IPR002797">
    <property type="entry name" value="Polysacc_synth"/>
</dbReference>
<protein>
    <recommendedName>
        <fullName evidence="6">Putative O-antigen transporter</fullName>
    </recommendedName>
</protein>
<evidence type="ECO:0000256" key="2">
    <source>
        <dbReference type="ARBA" id="ARBA00022475"/>
    </source>
</evidence>
<evidence type="ECO:0000256" key="6">
    <source>
        <dbReference type="ARBA" id="ARBA00049738"/>
    </source>
</evidence>
<reference evidence="8" key="1">
    <citation type="journal article" date="2023" name="J Glob Antimicrob Resist">
        <title>Emergence of NDM-1 and KPC-3 carbapenemases in Kluyvera cryocrescens: Investigating genetic heterogeneity and acquisition routes of blaNDM-1 in Enterobacterales species in Portugal.</title>
        <authorList>
            <person name="Loiodice M."/>
            <person name="Ribeiro M."/>
            <person name="Peixe L."/>
            <person name="Novais A."/>
        </authorList>
    </citation>
    <scope>NUCLEOTIDE SEQUENCE</scope>
    <source>
        <strain evidence="8">K629</strain>
    </source>
</reference>
<feature type="transmembrane region" description="Helical" evidence="7">
    <location>
        <begin position="42"/>
        <end position="60"/>
    </location>
</feature>
<evidence type="ECO:0000256" key="7">
    <source>
        <dbReference type="SAM" id="Phobius"/>
    </source>
</evidence>
<feature type="transmembrane region" description="Helical" evidence="7">
    <location>
        <begin position="385"/>
        <end position="405"/>
    </location>
</feature>
<name>A0AAW9C6L7_KLUCR</name>
<dbReference type="RefSeq" id="WP_318242443.1">
    <property type="nucleotide sequence ID" value="NZ_JAUEQX010000006.1"/>
</dbReference>
<gene>
    <name evidence="8" type="ORF">QWU01_08305</name>
</gene>
<feature type="transmembrane region" description="Helical" evidence="7">
    <location>
        <begin position="81"/>
        <end position="104"/>
    </location>
</feature>
<dbReference type="InterPro" id="IPR050833">
    <property type="entry name" value="Poly_Biosynth_Transport"/>
</dbReference>
<dbReference type="EMBL" id="JAUEQX010000006">
    <property type="protein sequence ID" value="MDW3776810.1"/>
    <property type="molecule type" value="Genomic_DNA"/>
</dbReference>
<feature type="transmembrane region" description="Helical" evidence="7">
    <location>
        <begin position="254"/>
        <end position="273"/>
    </location>
</feature>
<evidence type="ECO:0000313" key="9">
    <source>
        <dbReference type="Proteomes" id="UP001276300"/>
    </source>
</evidence>
<keyword evidence="4 7" id="KW-1133">Transmembrane helix</keyword>
<evidence type="ECO:0000256" key="5">
    <source>
        <dbReference type="ARBA" id="ARBA00023136"/>
    </source>
</evidence>
<keyword evidence="3 7" id="KW-0812">Transmembrane</keyword>
<keyword evidence="2" id="KW-1003">Cell membrane</keyword>
<comment type="caution">
    <text evidence="8">The sequence shown here is derived from an EMBL/GenBank/DDBJ whole genome shotgun (WGS) entry which is preliminary data.</text>
</comment>
<comment type="subcellular location">
    <subcellularLocation>
        <location evidence="1">Cell membrane</location>
        <topology evidence="1">Multi-pass membrane protein</topology>
    </subcellularLocation>
</comment>
<accession>A0AAW9C6L7</accession>
<feature type="transmembrane region" description="Helical" evidence="7">
    <location>
        <begin position="325"/>
        <end position="345"/>
    </location>
</feature>
<evidence type="ECO:0000256" key="3">
    <source>
        <dbReference type="ARBA" id="ARBA00022692"/>
    </source>
</evidence>
<dbReference type="AlphaFoldDB" id="A0AAW9C6L7"/>
<evidence type="ECO:0000256" key="1">
    <source>
        <dbReference type="ARBA" id="ARBA00004651"/>
    </source>
</evidence>